<feature type="domain" description="DUF7580" evidence="2">
    <location>
        <begin position="195"/>
        <end position="547"/>
    </location>
</feature>
<dbReference type="Proteomes" id="UP001213681">
    <property type="component" value="Unassembled WGS sequence"/>
</dbReference>
<reference evidence="3" key="2">
    <citation type="journal article" date="2023" name="IMA Fungus">
        <title>Comparative genomic study of the Penicillium genus elucidates a diverse pangenome and 15 lateral gene transfer events.</title>
        <authorList>
            <person name="Petersen C."/>
            <person name="Sorensen T."/>
            <person name="Nielsen M.R."/>
            <person name="Sondergaard T.E."/>
            <person name="Sorensen J.L."/>
            <person name="Fitzpatrick D.A."/>
            <person name="Frisvad J.C."/>
            <person name="Nielsen K.L."/>
        </authorList>
    </citation>
    <scope>NUCLEOTIDE SEQUENCE</scope>
    <source>
        <strain evidence="3">IBT 16125</strain>
    </source>
</reference>
<dbReference type="Pfam" id="PF24476">
    <property type="entry name" value="DUF7580"/>
    <property type="match status" value="1"/>
</dbReference>
<evidence type="ECO:0000256" key="1">
    <source>
        <dbReference type="SAM" id="SignalP"/>
    </source>
</evidence>
<keyword evidence="1" id="KW-0732">Signal</keyword>
<evidence type="ECO:0000313" key="4">
    <source>
        <dbReference type="Proteomes" id="UP001213681"/>
    </source>
</evidence>
<dbReference type="PANTHER" id="PTHR35186:SF4">
    <property type="entry name" value="PRION-INHIBITION AND PROPAGATION HELO DOMAIN-CONTAINING PROTEIN"/>
    <property type="match status" value="1"/>
</dbReference>
<dbReference type="RefSeq" id="XP_056765401.1">
    <property type="nucleotide sequence ID" value="XM_056909697.1"/>
</dbReference>
<dbReference type="PANTHER" id="PTHR35186">
    <property type="entry name" value="ANK_REP_REGION DOMAIN-CONTAINING PROTEIN"/>
    <property type="match status" value="1"/>
</dbReference>
<name>A0AAD6C4B2_9EURO</name>
<proteinExistence type="predicted"/>
<sequence length="555" mass="62839">MVTGIEAAGLALAILPLFVNQIDAYVRGIEKIKGLRRYRRELKGYSVGLSTQHAILLNTLEQALEGVIDDEDQVSELICDPRGDGWKEPGLQKRLRRKLDRNYEVFIGNMTGLSELLEYLSHKLEIDGTDEKTPGPETWNILKFRKIINKAVYDDLLAKIDGTNTILKTLVDQSVHREVTKKRRQTWSYLLKRYLKARKHAEGLFKAIIGGSCWRCQCKEQHCVHLQLQTNPLQSIDEFSDRDFDAKPQFRMIFSNTDEAGPTCLWTWTEVVFEPWRIEEIVTVASRSLSDGIKGPRVQFDIPAMEELKTAEQSREALSAPAIQDLCSSLCLAESRIGRQESIGSISNELDASCKYTMRAVKILPKPVPQRPLHEVLSQISRRDRLYIAASLACGVIQFCGNWLKPWWDSSDVHLAAASDGGNVLLESLYLSWPLSTTRTIQRPLNDTKYSDIGGNRLLPLGLALVELSLGKRLHTLLNLEDENQDTLVSKFKAASWLIRMVYMESGTNYADAVNSCLSWSALCLEKRFEERVFDTIVSPLLRDLANFEGIASYE</sequence>
<gene>
    <name evidence="3" type="ORF">N7458_006315</name>
</gene>
<evidence type="ECO:0000313" key="3">
    <source>
        <dbReference type="EMBL" id="KAJ5449866.1"/>
    </source>
</evidence>
<evidence type="ECO:0000259" key="2">
    <source>
        <dbReference type="Pfam" id="PF24476"/>
    </source>
</evidence>
<reference evidence="3" key="1">
    <citation type="submission" date="2022-12" db="EMBL/GenBank/DDBJ databases">
        <authorList>
            <person name="Petersen C."/>
        </authorList>
    </citation>
    <scope>NUCLEOTIDE SEQUENCE</scope>
    <source>
        <strain evidence="3">IBT 16125</strain>
    </source>
</reference>
<dbReference type="GeneID" id="81599940"/>
<dbReference type="AlphaFoldDB" id="A0AAD6C4B2"/>
<accession>A0AAD6C4B2</accession>
<keyword evidence="4" id="KW-1185">Reference proteome</keyword>
<feature type="signal peptide" evidence="1">
    <location>
        <begin position="1"/>
        <end position="24"/>
    </location>
</feature>
<feature type="chain" id="PRO_5042173135" description="DUF7580 domain-containing protein" evidence="1">
    <location>
        <begin position="25"/>
        <end position="555"/>
    </location>
</feature>
<dbReference type="EMBL" id="JAPVEA010000006">
    <property type="protein sequence ID" value="KAJ5449866.1"/>
    <property type="molecule type" value="Genomic_DNA"/>
</dbReference>
<organism evidence="3 4">
    <name type="scientific">Penicillium daleae</name>
    <dbReference type="NCBI Taxonomy" id="63821"/>
    <lineage>
        <taxon>Eukaryota</taxon>
        <taxon>Fungi</taxon>
        <taxon>Dikarya</taxon>
        <taxon>Ascomycota</taxon>
        <taxon>Pezizomycotina</taxon>
        <taxon>Eurotiomycetes</taxon>
        <taxon>Eurotiomycetidae</taxon>
        <taxon>Eurotiales</taxon>
        <taxon>Aspergillaceae</taxon>
        <taxon>Penicillium</taxon>
    </lineage>
</organism>
<protein>
    <recommendedName>
        <fullName evidence="2">DUF7580 domain-containing protein</fullName>
    </recommendedName>
</protein>
<comment type="caution">
    <text evidence="3">The sequence shown here is derived from an EMBL/GenBank/DDBJ whole genome shotgun (WGS) entry which is preliminary data.</text>
</comment>
<dbReference type="InterPro" id="IPR056002">
    <property type="entry name" value="DUF7580"/>
</dbReference>